<reference evidence="2 3" key="1">
    <citation type="journal article" date="2012" name="Genome Biol.">
        <title>Genome and low-iron response of an oceanic diatom adapted to chronic iron limitation.</title>
        <authorList>
            <person name="Lommer M."/>
            <person name="Specht M."/>
            <person name="Roy A.S."/>
            <person name="Kraemer L."/>
            <person name="Andreson R."/>
            <person name="Gutowska M.A."/>
            <person name="Wolf J."/>
            <person name="Bergner S.V."/>
            <person name="Schilhabel M.B."/>
            <person name="Klostermeier U.C."/>
            <person name="Beiko R.G."/>
            <person name="Rosenstiel P."/>
            <person name="Hippler M."/>
            <person name="Laroche J."/>
        </authorList>
    </citation>
    <scope>NUCLEOTIDE SEQUENCE [LARGE SCALE GENOMIC DNA]</scope>
    <source>
        <strain evidence="2 3">CCMP1005</strain>
    </source>
</reference>
<feature type="region of interest" description="Disordered" evidence="1">
    <location>
        <begin position="1"/>
        <end position="40"/>
    </location>
</feature>
<sequence length="40" mass="3711">MATAAPARQQGDKEGSPTSVAAAPGDRGAVADGKAGGDNG</sequence>
<dbReference type="Proteomes" id="UP000266841">
    <property type="component" value="Unassembled WGS sequence"/>
</dbReference>
<protein>
    <submittedName>
        <fullName evidence="2">Uncharacterized protein</fullName>
    </submittedName>
</protein>
<evidence type="ECO:0000256" key="1">
    <source>
        <dbReference type="SAM" id="MobiDB-lite"/>
    </source>
</evidence>
<keyword evidence="3" id="KW-1185">Reference proteome</keyword>
<dbReference type="AlphaFoldDB" id="K0S212"/>
<organism evidence="2 3">
    <name type="scientific">Thalassiosira oceanica</name>
    <name type="common">Marine diatom</name>
    <dbReference type="NCBI Taxonomy" id="159749"/>
    <lineage>
        <taxon>Eukaryota</taxon>
        <taxon>Sar</taxon>
        <taxon>Stramenopiles</taxon>
        <taxon>Ochrophyta</taxon>
        <taxon>Bacillariophyta</taxon>
        <taxon>Coscinodiscophyceae</taxon>
        <taxon>Thalassiosirophycidae</taxon>
        <taxon>Thalassiosirales</taxon>
        <taxon>Thalassiosiraceae</taxon>
        <taxon>Thalassiosira</taxon>
    </lineage>
</organism>
<dbReference type="EMBL" id="AGNL01038830">
    <property type="protein sequence ID" value="EJK52967.1"/>
    <property type="molecule type" value="Genomic_DNA"/>
</dbReference>
<accession>K0S212</accession>
<evidence type="ECO:0000313" key="2">
    <source>
        <dbReference type="EMBL" id="EJK52967.1"/>
    </source>
</evidence>
<gene>
    <name evidence="2" type="ORF">THAOC_27684</name>
</gene>
<proteinExistence type="predicted"/>
<comment type="caution">
    <text evidence="2">The sequence shown here is derived from an EMBL/GenBank/DDBJ whole genome shotgun (WGS) entry which is preliminary data.</text>
</comment>
<name>K0S212_THAOC</name>
<feature type="non-terminal residue" evidence="2">
    <location>
        <position position="40"/>
    </location>
</feature>
<evidence type="ECO:0000313" key="3">
    <source>
        <dbReference type="Proteomes" id="UP000266841"/>
    </source>
</evidence>